<dbReference type="Pfam" id="PF00294">
    <property type="entry name" value="PfkB"/>
    <property type="match status" value="1"/>
</dbReference>
<evidence type="ECO:0000259" key="4">
    <source>
        <dbReference type="Pfam" id="PF00294"/>
    </source>
</evidence>
<dbReference type="KEGG" id="esx:ESOMN_v1c02010"/>
<evidence type="ECO:0000256" key="1">
    <source>
        <dbReference type="ARBA" id="ARBA00010688"/>
    </source>
</evidence>
<keyword evidence="3 5" id="KW-0418">Kinase</keyword>
<dbReference type="PANTHER" id="PTHR43085">
    <property type="entry name" value="HEXOKINASE FAMILY MEMBER"/>
    <property type="match status" value="1"/>
</dbReference>
<dbReference type="CDD" id="cd01167">
    <property type="entry name" value="bac_FRK"/>
    <property type="match status" value="1"/>
</dbReference>
<dbReference type="SUPFAM" id="SSF53613">
    <property type="entry name" value="Ribokinase-like"/>
    <property type="match status" value="1"/>
</dbReference>
<dbReference type="RefSeq" id="WP_024863729.1">
    <property type="nucleotide sequence ID" value="NZ_CP024965.1"/>
</dbReference>
<gene>
    <name evidence="5" type="primary">scrK</name>
    <name evidence="5" type="ORF">ESOMN_v1c02010</name>
</gene>
<dbReference type="Proteomes" id="UP000232230">
    <property type="component" value="Chromosome"/>
</dbReference>
<keyword evidence="6" id="KW-1185">Reference proteome</keyword>
<evidence type="ECO:0000256" key="3">
    <source>
        <dbReference type="ARBA" id="ARBA00022777"/>
    </source>
</evidence>
<dbReference type="Gene3D" id="3.40.1190.20">
    <property type="match status" value="1"/>
</dbReference>
<evidence type="ECO:0000313" key="5">
    <source>
        <dbReference type="EMBL" id="ATZ18585.1"/>
    </source>
</evidence>
<dbReference type="InterPro" id="IPR050306">
    <property type="entry name" value="PfkB_Carbo_kinase"/>
</dbReference>
<proteinExistence type="inferred from homology"/>
<organism evidence="5 6">
    <name type="scientific">Williamsoniiplasma somnilux</name>
    <dbReference type="NCBI Taxonomy" id="215578"/>
    <lineage>
        <taxon>Bacteria</taxon>
        <taxon>Bacillati</taxon>
        <taxon>Mycoplasmatota</taxon>
        <taxon>Mollicutes</taxon>
        <taxon>Entomoplasmatales</taxon>
        <taxon>Williamsoniiplasma</taxon>
    </lineage>
</organism>
<comment type="similarity">
    <text evidence="1">Belongs to the carbohydrate kinase PfkB family.</text>
</comment>
<dbReference type="AlphaFoldDB" id="A0A2K8NXM1"/>
<dbReference type="EMBL" id="CP024965">
    <property type="protein sequence ID" value="ATZ18585.1"/>
    <property type="molecule type" value="Genomic_DNA"/>
</dbReference>
<dbReference type="InterPro" id="IPR029056">
    <property type="entry name" value="Ribokinase-like"/>
</dbReference>
<evidence type="ECO:0000313" key="6">
    <source>
        <dbReference type="Proteomes" id="UP000232230"/>
    </source>
</evidence>
<protein>
    <submittedName>
        <fullName evidence="5">Fructokinase</fullName>
    </submittedName>
</protein>
<accession>A0A2K8NXM1</accession>
<evidence type="ECO:0000256" key="2">
    <source>
        <dbReference type="ARBA" id="ARBA00022679"/>
    </source>
</evidence>
<dbReference type="PANTHER" id="PTHR43085:SF54">
    <property type="entry name" value="PUTATIVE-RELATED"/>
    <property type="match status" value="1"/>
</dbReference>
<dbReference type="InterPro" id="IPR011611">
    <property type="entry name" value="PfkB_dom"/>
</dbReference>
<name>A0A2K8NXM1_9MOLU</name>
<feature type="domain" description="Carbohydrate kinase PfkB" evidence="4">
    <location>
        <begin position="22"/>
        <end position="302"/>
    </location>
</feature>
<reference evidence="5 6" key="1">
    <citation type="submission" date="2017-11" db="EMBL/GenBank/DDBJ databases">
        <title>Genome sequence of Entomoplasma somnilux PYAN-1 (ATCC 49194).</title>
        <authorList>
            <person name="Lo W.-S."/>
            <person name="Gasparich G.E."/>
            <person name="Kuo C.-H."/>
        </authorList>
    </citation>
    <scope>NUCLEOTIDE SEQUENCE [LARGE SCALE GENOMIC DNA]</scope>
    <source>
        <strain evidence="5 6">PYAN-1</strain>
    </source>
</reference>
<keyword evidence="2" id="KW-0808">Transferase</keyword>
<dbReference type="GO" id="GO:0016301">
    <property type="term" value="F:kinase activity"/>
    <property type="evidence" value="ECO:0007669"/>
    <property type="project" value="UniProtKB-KW"/>
</dbReference>
<sequence length="307" mass="34820">MKKTISIGEVLLDVYTKDGISQVEVGGASFNVACSIAAIKDNQSYFMGALGSDKYTTEINKIIHKFNLEKDFIKTYSAPNTIAKVTLDAKGERNFNFLRKSDNKFKFSRINQDSLNDLNFVHFGSATAFLRGKLRTSYKKMLAYCLANEIKFSFDPNFRDKLWKTKESIKKFRKLCSPYISGCDLLKFSEEKLFLLTEIHDLDLTINHLMQINFRALICITRGSKDTLIGWNKEILNVPTISLEKVIDTTGAGDAFVAKLINEFVNKEVNSKTSKEDIFEIIKSANQFANNAVKYFGAITFLDHLSK</sequence>